<dbReference type="eggNOG" id="COG1028">
    <property type="taxonomic scope" value="Bacteria"/>
</dbReference>
<dbReference type="NCBIfam" id="NF004198">
    <property type="entry name" value="PRK05653.1-3"/>
    <property type="match status" value="1"/>
</dbReference>
<dbReference type="PANTHER" id="PTHR42879:SF2">
    <property type="entry name" value="3-OXOACYL-[ACYL-CARRIER-PROTEIN] REDUCTASE FABG"/>
    <property type="match status" value="1"/>
</dbReference>
<dbReference type="Pfam" id="PF13561">
    <property type="entry name" value="adh_short_C2"/>
    <property type="match status" value="1"/>
</dbReference>
<dbReference type="GO" id="GO:0016491">
    <property type="term" value="F:oxidoreductase activity"/>
    <property type="evidence" value="ECO:0007669"/>
    <property type="project" value="UniProtKB-KW"/>
</dbReference>
<keyword evidence="6" id="KW-1185">Reference proteome</keyword>
<protein>
    <submittedName>
        <fullName evidence="5">Short-chain dehydrogenase/reductase SDR</fullName>
    </submittedName>
</protein>
<dbReference type="PANTHER" id="PTHR42879">
    <property type="entry name" value="3-OXOACYL-(ACYL-CARRIER-PROTEIN) REDUCTASE"/>
    <property type="match status" value="1"/>
</dbReference>
<evidence type="ECO:0000256" key="2">
    <source>
        <dbReference type="ARBA" id="ARBA00022857"/>
    </source>
</evidence>
<dbReference type="Gene3D" id="3.40.50.720">
    <property type="entry name" value="NAD(P)-binding Rossmann-like Domain"/>
    <property type="match status" value="1"/>
</dbReference>
<dbReference type="InterPro" id="IPR050259">
    <property type="entry name" value="SDR"/>
</dbReference>
<evidence type="ECO:0000313" key="6">
    <source>
        <dbReference type="Proteomes" id="UP000054010"/>
    </source>
</evidence>
<dbReference type="GO" id="GO:0032787">
    <property type="term" value="P:monocarboxylic acid metabolic process"/>
    <property type="evidence" value="ECO:0007669"/>
    <property type="project" value="UniProtKB-ARBA"/>
</dbReference>
<dbReference type="InterPro" id="IPR020904">
    <property type="entry name" value="Sc_DH/Rdtase_CS"/>
</dbReference>
<keyword evidence="2" id="KW-0521">NADP</keyword>
<evidence type="ECO:0000256" key="3">
    <source>
        <dbReference type="ARBA" id="ARBA00023002"/>
    </source>
</evidence>
<reference evidence="5 6" key="1">
    <citation type="journal article" date="2011" name="J. Bacteriol.">
        <title>Draft genome sequence of the anoxygenic filamentous phototrophic bacterium Oscillochloris trichoides subsp. DG-6.</title>
        <authorList>
            <person name="Kuznetsov B.B."/>
            <person name="Ivanovsky R.N."/>
            <person name="Keppen O.I."/>
            <person name="Sukhacheva M.V."/>
            <person name="Bumazhkin B.K."/>
            <person name="Patutina E.O."/>
            <person name="Beletsky A.V."/>
            <person name="Mardanov A.V."/>
            <person name="Baslerov R.V."/>
            <person name="Panteleeva A.N."/>
            <person name="Kolganova T.V."/>
            <person name="Ravin N.V."/>
            <person name="Skryabin K.G."/>
        </authorList>
    </citation>
    <scope>NUCLEOTIDE SEQUENCE [LARGE SCALE GENOMIC DNA]</scope>
    <source>
        <strain evidence="5 6">DG-6</strain>
    </source>
</reference>
<dbReference type="FunFam" id="3.40.50.720:FF:000115">
    <property type="entry name" value="3-oxoacyl-[acyl-carrier-protein] reductase FabG"/>
    <property type="match status" value="1"/>
</dbReference>
<dbReference type="SUPFAM" id="SSF51735">
    <property type="entry name" value="NAD(P)-binding Rossmann-fold domains"/>
    <property type="match status" value="1"/>
</dbReference>
<dbReference type="HOGENOM" id="CLU_010194_1_3_0"/>
<dbReference type="PRINTS" id="PR00081">
    <property type="entry name" value="GDHRDH"/>
</dbReference>
<dbReference type="Proteomes" id="UP000054010">
    <property type="component" value="Unassembled WGS sequence"/>
</dbReference>
<comment type="caution">
    <text evidence="5">The sequence shown here is derived from an EMBL/GenBank/DDBJ whole genome shotgun (WGS) entry which is preliminary data.</text>
</comment>
<sequence>MLRPFFEEQPSAEEHATMRLKNKVAIITGGGQGIGRQTALTFAREGAKVVVADVNMTAAQAVATEIEQSDGQARAVFLDAGRAESVEVAIRSANEWGGGINILVNNAGITRDARMQKMTEDQWDAVIGVNLKGVWLCSKYAAPYMITHGNGVILNAASVVALYGNFGQSNYVAAKSGVIGMTKTWARELGPSGIRVNAVAPGFIQTDMIATVPDKVIESMKERTPLRRIGVAEDIANAYLFLASDEASFITGTVISVDGGLMF</sequence>
<evidence type="ECO:0000256" key="1">
    <source>
        <dbReference type="ARBA" id="ARBA00006484"/>
    </source>
</evidence>
<dbReference type="EMBL" id="ADVR01000003">
    <property type="protein sequence ID" value="EFO81951.1"/>
    <property type="molecule type" value="Genomic_DNA"/>
</dbReference>
<dbReference type="STRING" id="765420.OSCT_0100"/>
<proteinExistence type="inferred from homology"/>
<dbReference type="InterPro" id="IPR036291">
    <property type="entry name" value="NAD(P)-bd_dom_sf"/>
</dbReference>
<dbReference type="InterPro" id="IPR002347">
    <property type="entry name" value="SDR_fam"/>
</dbReference>
<dbReference type="AlphaFoldDB" id="E1I9U9"/>
<dbReference type="InterPro" id="IPR057326">
    <property type="entry name" value="KR_dom"/>
</dbReference>
<organism evidence="5 6">
    <name type="scientific">Oscillochloris trichoides DG-6</name>
    <dbReference type="NCBI Taxonomy" id="765420"/>
    <lineage>
        <taxon>Bacteria</taxon>
        <taxon>Bacillati</taxon>
        <taxon>Chloroflexota</taxon>
        <taxon>Chloroflexia</taxon>
        <taxon>Chloroflexales</taxon>
        <taxon>Chloroflexineae</taxon>
        <taxon>Oscillochloridaceae</taxon>
        <taxon>Oscillochloris</taxon>
    </lineage>
</organism>
<evidence type="ECO:0000259" key="4">
    <source>
        <dbReference type="SMART" id="SM00822"/>
    </source>
</evidence>
<evidence type="ECO:0000313" key="5">
    <source>
        <dbReference type="EMBL" id="EFO81951.1"/>
    </source>
</evidence>
<dbReference type="PRINTS" id="PR00080">
    <property type="entry name" value="SDRFAMILY"/>
</dbReference>
<dbReference type="SMART" id="SM00822">
    <property type="entry name" value="PKS_KR"/>
    <property type="match status" value="1"/>
</dbReference>
<feature type="domain" description="Ketoreductase" evidence="4">
    <location>
        <begin position="23"/>
        <end position="202"/>
    </location>
</feature>
<comment type="similarity">
    <text evidence="1">Belongs to the short-chain dehydrogenases/reductases (SDR) family.</text>
</comment>
<keyword evidence="3" id="KW-0560">Oxidoreductase</keyword>
<gene>
    <name evidence="5" type="ORF">OSCT_0100</name>
</gene>
<dbReference type="PROSITE" id="PS00061">
    <property type="entry name" value="ADH_SHORT"/>
    <property type="match status" value="1"/>
</dbReference>
<name>E1I9U9_9CHLR</name>
<dbReference type="NCBIfam" id="NF009466">
    <property type="entry name" value="PRK12826.1-2"/>
    <property type="match status" value="1"/>
</dbReference>
<dbReference type="NCBIfam" id="NF005559">
    <property type="entry name" value="PRK07231.1"/>
    <property type="match status" value="1"/>
</dbReference>
<accession>E1I9U9</accession>